<dbReference type="Pfam" id="PF05257">
    <property type="entry name" value="CHAP"/>
    <property type="match status" value="1"/>
</dbReference>
<geneLocation type="plasmid" evidence="4">
    <name>plraf_19_5_1</name>
</geneLocation>
<evidence type="ECO:0000313" key="4">
    <source>
        <dbReference type="Proteomes" id="UP000501945"/>
    </source>
</evidence>
<keyword evidence="3" id="KW-0614">Plasmid</keyword>
<name>A0A6H0UHF6_9LACT</name>
<feature type="domain" description="Phage tail lysozyme" evidence="2">
    <location>
        <begin position="83"/>
        <end position="212"/>
    </location>
</feature>
<evidence type="ECO:0000259" key="1">
    <source>
        <dbReference type="Pfam" id="PF05257"/>
    </source>
</evidence>
<organism evidence="3 4">
    <name type="scientific">Pseudolactococcus raffinolactis</name>
    <dbReference type="NCBI Taxonomy" id="1366"/>
    <lineage>
        <taxon>Bacteria</taxon>
        <taxon>Bacillati</taxon>
        <taxon>Bacillota</taxon>
        <taxon>Bacilli</taxon>
        <taxon>Lactobacillales</taxon>
        <taxon>Streptococcaceae</taxon>
        <taxon>Pseudolactococcus</taxon>
    </lineage>
</organism>
<evidence type="ECO:0000313" key="3">
    <source>
        <dbReference type="EMBL" id="QIW55038.1"/>
    </source>
</evidence>
<proteinExistence type="predicted"/>
<dbReference type="Proteomes" id="UP000501945">
    <property type="component" value="Plasmid pLraf_19_5_1"/>
</dbReference>
<dbReference type="InterPro" id="IPR007921">
    <property type="entry name" value="CHAP_dom"/>
</dbReference>
<dbReference type="Pfam" id="PF18013">
    <property type="entry name" value="Phage_lysozyme2"/>
    <property type="match status" value="1"/>
</dbReference>
<evidence type="ECO:0000259" key="2">
    <source>
        <dbReference type="Pfam" id="PF18013"/>
    </source>
</evidence>
<dbReference type="EMBL" id="CP047617">
    <property type="protein sequence ID" value="QIW55038.1"/>
    <property type="molecule type" value="Genomic_DNA"/>
</dbReference>
<dbReference type="AlphaFoldDB" id="A0A6H0UHF6"/>
<accession>A0A6H0UHF6</accession>
<reference evidence="3 4" key="1">
    <citation type="submission" date="2019-12" db="EMBL/GenBank/DDBJ databases">
        <title>Whole genome sequences of Lactococcus raffinolactis strains isolated from sewage.</title>
        <authorList>
            <person name="Ybazeta G."/>
            <person name="Ross M."/>
            <person name="Brabant-Kirwan D."/>
            <person name="Saleh M."/>
            <person name="Dillon J.A."/>
            <person name="Splinter K."/>
            <person name="Nokhbeh R."/>
        </authorList>
    </citation>
    <scope>NUCLEOTIDE SEQUENCE [LARGE SCALE GENOMIC DNA]</scope>
    <source>
        <strain evidence="3 4">Lr_19_5</strain>
        <plasmid evidence="4">plraf_19_5_1</plasmid>
    </source>
</reference>
<dbReference type="InterPro" id="IPR041219">
    <property type="entry name" value="Phage_lysozyme2"/>
</dbReference>
<sequence length="360" mass="38131">MTMLKWFVRHWKISLSLFAICVGVFVFFLAMIGSAFVVLTGSSDSGGGASTTTGGLKITASELAKKANIPEKKAEHVIDIANKLLVSEGFTIQGTSGALAVAERESQFDPTAVNDSGGVAGVFQWSGWSNTINGNRWAMADEKTLSMPIEMGLMSKELNSTHAKTKAVVGVSSDPESAALDWSVYYEGVALSDGQTNATKLKENAKKWYDLLKDELSSTNGGQIEQLSDIIGKSIGSGQCYAISSLYAERLNFGPLIGGISASAIGQDYNWSAKGWEVITEPKATEVRAGDIVNWKNGALFSADQSIKVDSANGHTGVVASVSGNLITVYSQNPGPAQLVTITGNDTMFSSTIHPPKKLS</sequence>
<dbReference type="RefSeq" id="WP_167839267.1">
    <property type="nucleotide sequence ID" value="NZ_CP047617.1"/>
</dbReference>
<dbReference type="Gene3D" id="3.90.1720.60">
    <property type="match status" value="1"/>
</dbReference>
<protein>
    <submittedName>
        <fullName evidence="3">CHAP domain-containing protein</fullName>
    </submittedName>
</protein>
<feature type="domain" description="Peptidase C51" evidence="1">
    <location>
        <begin position="237"/>
        <end position="333"/>
    </location>
</feature>
<gene>
    <name evidence="3" type="ORF">GU336_12695</name>
</gene>